<evidence type="ECO:0000259" key="1">
    <source>
        <dbReference type="PROSITE" id="PS51707"/>
    </source>
</evidence>
<dbReference type="GO" id="GO:0046872">
    <property type="term" value="F:metal ion binding"/>
    <property type="evidence" value="ECO:0007669"/>
    <property type="project" value="TreeGrafter"/>
</dbReference>
<evidence type="ECO:0000259" key="2">
    <source>
        <dbReference type="PROSITE" id="PS51708"/>
    </source>
</evidence>
<gene>
    <name evidence="3" type="ORF">IQ35_03651</name>
</gene>
<feature type="domain" description="CHAD" evidence="2">
    <location>
        <begin position="210"/>
        <end position="485"/>
    </location>
</feature>
<protein>
    <submittedName>
        <fullName evidence="3">Inorganic triphosphatase YgiF</fullName>
    </submittedName>
</protein>
<dbReference type="PANTHER" id="PTHR39569">
    <property type="entry name" value="INORGANIC TRIPHOSPHATASE"/>
    <property type="match status" value="1"/>
</dbReference>
<sequence length="485" mass="53212">MADEIELKLDLTPEAADALEAATVLPGDPGIAEQRSVYFDTLDHQLSKTGLSLRIRRSGSKRLQTIKADGASAAGLFVRSEWERPVSNDTPVLDDTTPIRAVLGDAADAITPVFEVRIERRTWIISEGGATIELVLDSGEVVAGERTSPICEIELELKQGDPGALFAFARRIDAVAPARLGVQSKAERGYRLTGPAPTMVKAELVKLAAGMTAADAFRHIAQSCVRQFRLNEALLLAGRDAGALHQVRVALRRLRSAFSIFKPVIGGDAHTPLRDELRWLASELANARNLDVLLERAKPGALRDRIAASREAAYDAVGEVLASARVRALMLDLAEWAASGDWQGAPDTMTAPDQPARDFAISALDRFRRKVKRDGRDLAHIEDEARHEVRKDAKKLRYASEFFTSLFDRKRERRRHKKFVAALEGLQDKLGALNDLATAPQLLEQLGLADDPDAARLLAGGKRKALLEAAAEAHEDLIDVKRFWR</sequence>
<keyword evidence="4" id="KW-1185">Reference proteome</keyword>
<name>A0A562K418_SPHWJ</name>
<reference evidence="3 4" key="1">
    <citation type="journal article" date="2015" name="Stand. Genomic Sci.">
        <title>Genomic Encyclopedia of Bacterial and Archaeal Type Strains, Phase III: the genomes of soil and plant-associated and newly described type strains.</title>
        <authorList>
            <person name="Whitman W.B."/>
            <person name="Woyke T."/>
            <person name="Klenk H.P."/>
            <person name="Zhou Y."/>
            <person name="Lilburn T.G."/>
            <person name="Beck B.J."/>
            <person name="De Vos P."/>
            <person name="Vandamme P."/>
            <person name="Eisen J.A."/>
            <person name="Garrity G."/>
            <person name="Hugenholtz P."/>
            <person name="Kyrpides N.C."/>
        </authorList>
    </citation>
    <scope>NUCLEOTIDE SEQUENCE [LARGE SCALE GENOMIC DNA]</scope>
    <source>
        <strain evidence="3 4">CGMCC 1.7748</strain>
    </source>
</reference>
<comment type="caution">
    <text evidence="3">The sequence shown here is derived from an EMBL/GenBank/DDBJ whole genome shotgun (WGS) entry which is preliminary data.</text>
</comment>
<dbReference type="PROSITE" id="PS51707">
    <property type="entry name" value="CYTH"/>
    <property type="match status" value="1"/>
</dbReference>
<dbReference type="SMART" id="SM01118">
    <property type="entry name" value="CYTH"/>
    <property type="match status" value="1"/>
</dbReference>
<dbReference type="RefSeq" id="WP_092958520.1">
    <property type="nucleotide sequence ID" value="NZ_JACIIY010000027.1"/>
</dbReference>
<accession>A0A562K418</accession>
<feature type="domain" description="CYTH" evidence="1">
    <location>
        <begin position="2"/>
        <end position="196"/>
    </location>
</feature>
<evidence type="ECO:0000313" key="3">
    <source>
        <dbReference type="EMBL" id="TWH90178.1"/>
    </source>
</evidence>
<dbReference type="InterPro" id="IPR039013">
    <property type="entry name" value="YgiF"/>
</dbReference>
<dbReference type="AlphaFoldDB" id="A0A562K418"/>
<evidence type="ECO:0000313" key="4">
    <source>
        <dbReference type="Proteomes" id="UP000316624"/>
    </source>
</evidence>
<dbReference type="PANTHER" id="PTHR39569:SF1">
    <property type="entry name" value="INORGANIC TRIPHOSPHATASE"/>
    <property type="match status" value="1"/>
</dbReference>
<dbReference type="InterPro" id="IPR007899">
    <property type="entry name" value="CHAD_dom"/>
</dbReference>
<dbReference type="Proteomes" id="UP000316624">
    <property type="component" value="Unassembled WGS sequence"/>
</dbReference>
<proteinExistence type="predicted"/>
<dbReference type="Gene3D" id="1.40.20.10">
    <property type="entry name" value="CHAD domain"/>
    <property type="match status" value="1"/>
</dbReference>
<dbReference type="InterPro" id="IPR033469">
    <property type="entry name" value="CYTH-like_dom_sf"/>
</dbReference>
<organism evidence="3 4">
    <name type="scientific">Sphingobium wenxiniae (strain DSM 21828 / CGMCC 1.7748 / JZ-1)</name>
    <dbReference type="NCBI Taxonomy" id="595605"/>
    <lineage>
        <taxon>Bacteria</taxon>
        <taxon>Pseudomonadati</taxon>
        <taxon>Pseudomonadota</taxon>
        <taxon>Alphaproteobacteria</taxon>
        <taxon>Sphingomonadales</taxon>
        <taxon>Sphingomonadaceae</taxon>
        <taxon>Sphingobium</taxon>
    </lineage>
</organism>
<dbReference type="Gene3D" id="2.40.320.10">
    <property type="entry name" value="Hypothetical Protein Pfu-838710-001"/>
    <property type="match status" value="1"/>
</dbReference>
<dbReference type="CDD" id="cd07756">
    <property type="entry name" value="CYTH-like_Pase_CHAD"/>
    <property type="match status" value="1"/>
</dbReference>
<dbReference type="SUPFAM" id="SSF55154">
    <property type="entry name" value="CYTH-like phosphatases"/>
    <property type="match status" value="1"/>
</dbReference>
<dbReference type="GO" id="GO:0050355">
    <property type="term" value="F:inorganic triphosphate phosphatase activity"/>
    <property type="evidence" value="ECO:0007669"/>
    <property type="project" value="InterPro"/>
</dbReference>
<dbReference type="Pfam" id="PF01928">
    <property type="entry name" value="CYTH"/>
    <property type="match status" value="1"/>
</dbReference>
<dbReference type="EMBL" id="VLKK01000024">
    <property type="protein sequence ID" value="TWH90178.1"/>
    <property type="molecule type" value="Genomic_DNA"/>
</dbReference>
<dbReference type="Pfam" id="PF05235">
    <property type="entry name" value="CHAD"/>
    <property type="match status" value="1"/>
</dbReference>
<dbReference type="InterPro" id="IPR023577">
    <property type="entry name" value="CYTH_domain"/>
</dbReference>
<dbReference type="SMART" id="SM00880">
    <property type="entry name" value="CHAD"/>
    <property type="match status" value="1"/>
</dbReference>
<dbReference type="PROSITE" id="PS51708">
    <property type="entry name" value="CHAD"/>
    <property type="match status" value="1"/>
</dbReference>
<dbReference type="InterPro" id="IPR038186">
    <property type="entry name" value="CHAD_dom_sf"/>
</dbReference>